<dbReference type="InterPro" id="IPR051697">
    <property type="entry name" value="Patched_domain-protein"/>
</dbReference>
<dbReference type="VEuPathDB" id="VectorBase:PPAPM1_012428"/>
<dbReference type="GO" id="GO:0030659">
    <property type="term" value="C:cytoplasmic vesicle membrane"/>
    <property type="evidence" value="ECO:0007669"/>
    <property type="project" value="TreeGrafter"/>
</dbReference>
<evidence type="ECO:0000256" key="3">
    <source>
        <dbReference type="ARBA" id="ARBA00022692"/>
    </source>
</evidence>
<dbReference type="Pfam" id="PF02460">
    <property type="entry name" value="Patched"/>
    <property type="match status" value="1"/>
</dbReference>
<evidence type="ECO:0000256" key="1">
    <source>
        <dbReference type="ARBA" id="ARBA00004141"/>
    </source>
</evidence>
<dbReference type="EnsemblMetazoa" id="PPAI007094-RA">
    <property type="protein sequence ID" value="PPAI007094-PA"/>
    <property type="gene ID" value="PPAI007094"/>
</dbReference>
<organism evidence="7 8">
    <name type="scientific">Phlebotomus papatasi</name>
    <name type="common">Sandfly</name>
    <dbReference type="NCBI Taxonomy" id="29031"/>
    <lineage>
        <taxon>Eukaryota</taxon>
        <taxon>Metazoa</taxon>
        <taxon>Ecdysozoa</taxon>
        <taxon>Arthropoda</taxon>
        <taxon>Hexapoda</taxon>
        <taxon>Insecta</taxon>
        <taxon>Pterygota</taxon>
        <taxon>Neoptera</taxon>
        <taxon>Endopterygota</taxon>
        <taxon>Diptera</taxon>
        <taxon>Nematocera</taxon>
        <taxon>Psychodoidea</taxon>
        <taxon>Psychodidae</taxon>
        <taxon>Phlebotomus</taxon>
        <taxon>Phlebotomus</taxon>
    </lineage>
</organism>
<dbReference type="PANTHER" id="PTHR10796">
    <property type="entry name" value="PATCHED-RELATED"/>
    <property type="match status" value="1"/>
</dbReference>
<dbReference type="InterPro" id="IPR003392">
    <property type="entry name" value="PTHD_SSD"/>
</dbReference>
<sequence length="113" mass="12574">MLAAWRRTSVKASVPERMGHMLSEAAVSITITSFTDMISFWIGIISPFPSVRIFCTYSGFAVCFTYLWHVTFFAGCMAVSGYREHRNLHAIFGFKVSPVSVAIKAVIINNNGM</sequence>
<comment type="subcellular location">
    <subcellularLocation>
        <location evidence="1">Membrane</location>
        <topology evidence="1">Multi-pass membrane protein</topology>
    </subcellularLocation>
</comment>
<dbReference type="PANTHER" id="PTHR10796:SF92">
    <property type="entry name" value="PATCHED-RELATED, ISOFORM A"/>
    <property type="match status" value="1"/>
</dbReference>
<protein>
    <submittedName>
        <fullName evidence="7">Uncharacterized protein</fullName>
    </submittedName>
</protein>
<evidence type="ECO:0000256" key="6">
    <source>
        <dbReference type="ARBA" id="ARBA00023180"/>
    </source>
</evidence>
<dbReference type="InterPro" id="IPR000731">
    <property type="entry name" value="SSD"/>
</dbReference>
<name>A0A1B0DGD3_PHLPP</name>
<keyword evidence="6" id="KW-0325">Glycoprotein</keyword>
<dbReference type="SUPFAM" id="SSF82866">
    <property type="entry name" value="Multidrug efflux transporter AcrB transmembrane domain"/>
    <property type="match status" value="1"/>
</dbReference>
<keyword evidence="4" id="KW-1133">Transmembrane helix</keyword>
<proteinExistence type="inferred from homology"/>
<comment type="similarity">
    <text evidence="2">Belongs to the patched family.</text>
</comment>
<dbReference type="VEuPathDB" id="VectorBase:PPAI007094"/>
<accession>A0A1B0DGD3</accession>
<evidence type="ECO:0000256" key="4">
    <source>
        <dbReference type="ARBA" id="ARBA00022989"/>
    </source>
</evidence>
<reference evidence="7" key="1">
    <citation type="submission" date="2022-08" db="UniProtKB">
        <authorList>
            <consortium name="EnsemblMetazoa"/>
        </authorList>
    </citation>
    <scope>IDENTIFICATION</scope>
    <source>
        <strain evidence="7">Israel</strain>
    </source>
</reference>
<evidence type="ECO:0000313" key="7">
    <source>
        <dbReference type="EnsemblMetazoa" id="PPAI007094-PA"/>
    </source>
</evidence>
<dbReference type="PROSITE" id="PS50156">
    <property type="entry name" value="SSD"/>
    <property type="match status" value="1"/>
</dbReference>
<keyword evidence="3" id="KW-0812">Transmembrane</keyword>
<keyword evidence="8" id="KW-1185">Reference proteome</keyword>
<evidence type="ECO:0000313" key="8">
    <source>
        <dbReference type="Proteomes" id="UP000092462"/>
    </source>
</evidence>
<evidence type="ECO:0000256" key="2">
    <source>
        <dbReference type="ARBA" id="ARBA00005585"/>
    </source>
</evidence>
<keyword evidence="5" id="KW-0472">Membrane</keyword>
<dbReference type="AlphaFoldDB" id="A0A1B0DGD3"/>
<dbReference type="GO" id="GO:0005886">
    <property type="term" value="C:plasma membrane"/>
    <property type="evidence" value="ECO:0007669"/>
    <property type="project" value="TreeGrafter"/>
</dbReference>
<dbReference type="EMBL" id="AJVK01059536">
    <property type="status" value="NOT_ANNOTATED_CDS"/>
    <property type="molecule type" value="Genomic_DNA"/>
</dbReference>
<dbReference type="Proteomes" id="UP000092462">
    <property type="component" value="Unassembled WGS sequence"/>
</dbReference>
<evidence type="ECO:0000256" key="5">
    <source>
        <dbReference type="ARBA" id="ARBA00023136"/>
    </source>
</evidence>